<proteinExistence type="inferred from homology"/>
<dbReference type="SUPFAM" id="SSF52096">
    <property type="entry name" value="ClpP/crotonase"/>
    <property type="match status" value="1"/>
</dbReference>
<comment type="similarity">
    <text evidence="1 2">Belongs to the peptidase S14 family.</text>
</comment>
<accession>A0A6U3QDB9</accession>
<feature type="chain" id="PRO_5044436914" description="ATP-dependent Clp protease proteolytic subunit" evidence="3">
    <location>
        <begin position="19"/>
        <end position="309"/>
    </location>
</feature>
<evidence type="ECO:0000256" key="2">
    <source>
        <dbReference type="RuleBase" id="RU003567"/>
    </source>
</evidence>
<gene>
    <name evidence="4" type="ORF">DSPE1174_LOCUS1651</name>
    <name evidence="5" type="ORF">DSPE1174_LOCUS1652</name>
</gene>
<feature type="signal peptide" evidence="3">
    <location>
        <begin position="1"/>
        <end position="18"/>
    </location>
</feature>
<organism evidence="4">
    <name type="scientific">Octactis speculum</name>
    <dbReference type="NCBI Taxonomy" id="3111310"/>
    <lineage>
        <taxon>Eukaryota</taxon>
        <taxon>Sar</taxon>
        <taxon>Stramenopiles</taxon>
        <taxon>Ochrophyta</taxon>
        <taxon>Dictyochophyceae</taxon>
        <taxon>Dictyochales</taxon>
        <taxon>Dictyochaceae</taxon>
        <taxon>Octactis</taxon>
    </lineage>
</organism>
<dbReference type="CDD" id="cd07017">
    <property type="entry name" value="S14_ClpP_2"/>
    <property type="match status" value="1"/>
</dbReference>
<dbReference type="PANTHER" id="PTHR10381">
    <property type="entry name" value="ATP-DEPENDENT CLP PROTEASE PROTEOLYTIC SUBUNIT"/>
    <property type="match status" value="1"/>
</dbReference>
<dbReference type="GO" id="GO:0004176">
    <property type="term" value="F:ATP-dependent peptidase activity"/>
    <property type="evidence" value="ECO:0007669"/>
    <property type="project" value="InterPro"/>
</dbReference>
<evidence type="ECO:0000313" key="4">
    <source>
        <dbReference type="EMBL" id="CAD9372745.1"/>
    </source>
</evidence>
<evidence type="ECO:0000313" key="5">
    <source>
        <dbReference type="EMBL" id="CAD9372746.1"/>
    </source>
</evidence>
<dbReference type="InterPro" id="IPR029045">
    <property type="entry name" value="ClpP/crotonase-like_dom_sf"/>
</dbReference>
<dbReference type="GO" id="GO:0009368">
    <property type="term" value="C:endopeptidase Clp complex"/>
    <property type="evidence" value="ECO:0007669"/>
    <property type="project" value="TreeGrafter"/>
</dbReference>
<dbReference type="AlphaFoldDB" id="A0A6U3QDB9"/>
<dbReference type="GO" id="GO:0006515">
    <property type="term" value="P:protein quality control for misfolded or incompletely synthesized proteins"/>
    <property type="evidence" value="ECO:0007669"/>
    <property type="project" value="TreeGrafter"/>
</dbReference>
<dbReference type="PANTHER" id="PTHR10381:SF11">
    <property type="entry name" value="ATP-DEPENDENT CLP PROTEASE PROTEOLYTIC SUBUNIT, MITOCHONDRIAL"/>
    <property type="match status" value="1"/>
</dbReference>
<reference evidence="4" key="1">
    <citation type="submission" date="2021-01" db="EMBL/GenBank/DDBJ databases">
        <authorList>
            <person name="Corre E."/>
            <person name="Pelletier E."/>
            <person name="Niang G."/>
            <person name="Scheremetjew M."/>
            <person name="Finn R."/>
            <person name="Kale V."/>
            <person name="Holt S."/>
            <person name="Cochrane G."/>
            <person name="Meng A."/>
            <person name="Brown T."/>
            <person name="Cohen L."/>
        </authorList>
    </citation>
    <scope>NUCLEOTIDE SEQUENCE</scope>
    <source>
        <strain evidence="4">CCMP1381</strain>
    </source>
</reference>
<name>A0A6U3QDB9_9STRA</name>
<keyword evidence="3" id="KW-0732">Signal</keyword>
<dbReference type="GO" id="GO:0051117">
    <property type="term" value="F:ATPase binding"/>
    <property type="evidence" value="ECO:0007669"/>
    <property type="project" value="TreeGrafter"/>
</dbReference>
<dbReference type="PRINTS" id="PR00127">
    <property type="entry name" value="CLPPROTEASEP"/>
</dbReference>
<dbReference type="EMBL" id="HBGS01003231">
    <property type="protein sequence ID" value="CAD9372745.1"/>
    <property type="molecule type" value="Transcribed_RNA"/>
</dbReference>
<dbReference type="Gene3D" id="3.90.226.10">
    <property type="entry name" value="2-enoyl-CoA Hydratase, Chain A, domain 1"/>
    <property type="match status" value="1"/>
</dbReference>
<dbReference type="Pfam" id="PF00574">
    <property type="entry name" value="CLP_protease"/>
    <property type="match status" value="1"/>
</dbReference>
<dbReference type="GO" id="GO:0004252">
    <property type="term" value="F:serine-type endopeptidase activity"/>
    <property type="evidence" value="ECO:0007669"/>
    <property type="project" value="InterPro"/>
</dbReference>
<evidence type="ECO:0000256" key="1">
    <source>
        <dbReference type="ARBA" id="ARBA00007039"/>
    </source>
</evidence>
<dbReference type="EMBL" id="HBGS01003232">
    <property type="protein sequence ID" value="CAD9372746.1"/>
    <property type="molecule type" value="Transcribed_RNA"/>
</dbReference>
<sequence>MWRQQSKLIFSLLVYATSVPYAEVTAWCGAGLSSRFDVSASARVQTTALNARRMTPSMPSGEPLVPYSPSAVEGHQYLPISQRLLMDRVIVLGSFLDEEQANNLIATLLYLQKEDREKKISLYMNIPGALLKPSLAVYDTLKSLKCPITTLNLGLATGMGAFLCGAGTKGYRFALPNARFLLQKTGLDDPYQGQAVDIGLKVADNIADNYRVAAEFAKMTGNPIDKVAKDLERDFYLSAFEAREYGLIDRVLLPEQKYNSDTSRCGLGVFQGSGSGGFAAYGAANSGGGYDMSSIEERGRGGPDGPAAM</sequence>
<evidence type="ECO:0000256" key="3">
    <source>
        <dbReference type="SAM" id="SignalP"/>
    </source>
</evidence>
<protein>
    <recommendedName>
        <fullName evidence="2">ATP-dependent Clp protease proteolytic subunit</fullName>
    </recommendedName>
</protein>
<dbReference type="InterPro" id="IPR001907">
    <property type="entry name" value="ClpP"/>
</dbReference>
<dbReference type="InterPro" id="IPR023562">
    <property type="entry name" value="ClpP/TepA"/>
</dbReference>